<dbReference type="OrthoDB" id="9789133at2"/>
<keyword evidence="2" id="KW-1185">Reference proteome</keyword>
<evidence type="ECO:0000313" key="1">
    <source>
        <dbReference type="EMBL" id="OEO28592.1"/>
    </source>
</evidence>
<sequence>MKLTWFGGTTIRIHIGGKILVADPARVSGVDPEELVSGADATFALDGSLPEIDPVLWQPGRPGSMLDEDVLGEVTTHGLEGGALIAAIGEAPLLLLSRAVPKAGRWARDAVIVVFGTEGDRLAATALEALGPRLIAVAGPDAVVERAFAALRDRLDGTALVALETGMALEV</sequence>
<dbReference type="RefSeq" id="WP_069912075.1">
    <property type="nucleotide sequence ID" value="NZ_LAJE02000363.1"/>
</dbReference>
<dbReference type="EMBL" id="LAJE02000363">
    <property type="protein sequence ID" value="OEO28592.1"/>
    <property type="molecule type" value="Genomic_DNA"/>
</dbReference>
<accession>A0A1E5XJ17</accession>
<evidence type="ECO:0000313" key="2">
    <source>
        <dbReference type="Proteomes" id="UP000095463"/>
    </source>
</evidence>
<dbReference type="AlphaFoldDB" id="A0A1E5XJ17"/>
<organism evidence="1 2">
    <name type="scientific">Devosia insulae DS-56</name>
    <dbReference type="NCBI Taxonomy" id="1116389"/>
    <lineage>
        <taxon>Bacteria</taxon>
        <taxon>Pseudomonadati</taxon>
        <taxon>Pseudomonadota</taxon>
        <taxon>Alphaproteobacteria</taxon>
        <taxon>Hyphomicrobiales</taxon>
        <taxon>Devosiaceae</taxon>
        <taxon>Devosia</taxon>
    </lineage>
</organism>
<dbReference type="Proteomes" id="UP000095463">
    <property type="component" value="Unassembled WGS sequence"/>
</dbReference>
<proteinExistence type="predicted"/>
<gene>
    <name evidence="1" type="ORF">VW23_003890</name>
</gene>
<reference evidence="1 2" key="1">
    <citation type="journal article" date="2015" name="Genome Announc.">
        <title>Genome Assemblies of Three Soil-Associated Devosia species: D. insulae, D. limi, and D. soli.</title>
        <authorList>
            <person name="Hassan Y.I."/>
            <person name="Lepp D."/>
            <person name="Zhou T."/>
        </authorList>
    </citation>
    <scope>NUCLEOTIDE SEQUENCE [LARGE SCALE GENOMIC DNA]</scope>
    <source>
        <strain evidence="1 2">DS-56</strain>
    </source>
</reference>
<name>A0A1E5XJ17_9HYPH</name>
<protein>
    <submittedName>
        <fullName evidence="1">Uncharacterized protein</fullName>
    </submittedName>
</protein>
<comment type="caution">
    <text evidence="1">The sequence shown here is derived from an EMBL/GenBank/DDBJ whole genome shotgun (WGS) entry which is preliminary data.</text>
</comment>